<dbReference type="GO" id="GO:0005506">
    <property type="term" value="F:iron ion binding"/>
    <property type="evidence" value="ECO:0007669"/>
    <property type="project" value="UniProtKB-UniRule"/>
</dbReference>
<name>A0A6H0KVM3_9BACE</name>
<dbReference type="SFLD" id="SFLDG01082">
    <property type="entry name" value="B12-binding_domain_containing"/>
    <property type="match status" value="1"/>
</dbReference>
<reference evidence="8 9" key="1">
    <citation type="submission" date="2020-03" db="EMBL/GenBank/DDBJ databases">
        <title>Genomic analysis of Bacteroides faecium CBA7301.</title>
        <authorList>
            <person name="Kim J."/>
            <person name="Roh S.W."/>
        </authorList>
    </citation>
    <scope>NUCLEOTIDE SEQUENCE [LARGE SCALE GENOMIC DNA]</scope>
    <source>
        <strain evidence="8 9">CBA7301</strain>
    </source>
</reference>
<dbReference type="NCBIfam" id="TIGR03904">
    <property type="entry name" value="SAM_YgiQ"/>
    <property type="match status" value="1"/>
</dbReference>
<evidence type="ECO:0000256" key="5">
    <source>
        <dbReference type="ARBA" id="ARBA00023014"/>
    </source>
</evidence>
<dbReference type="InterPro" id="IPR013704">
    <property type="entry name" value="UPF0313_N"/>
</dbReference>
<feature type="binding site" evidence="6">
    <location>
        <position position="332"/>
    </location>
    <ligand>
        <name>[4Fe-4S] cluster</name>
        <dbReference type="ChEBI" id="CHEBI:49883"/>
        <note>4Fe-4S-S-AdoMet</note>
    </ligand>
</feature>
<dbReference type="HAMAP" id="MF_01251">
    <property type="entry name" value="UPF0313"/>
    <property type="match status" value="1"/>
</dbReference>
<dbReference type="KEGG" id="bfc:BacF7301_15115"/>
<dbReference type="Proteomes" id="UP000501780">
    <property type="component" value="Chromosome"/>
</dbReference>
<keyword evidence="1 6" id="KW-0004">4Fe-4S</keyword>
<accession>A0A6H0KVM3</accession>
<dbReference type="InterPro" id="IPR022946">
    <property type="entry name" value="UPF0313"/>
</dbReference>
<feature type="binding site" evidence="6">
    <location>
        <position position="329"/>
    </location>
    <ligand>
        <name>[4Fe-4S] cluster</name>
        <dbReference type="ChEBI" id="CHEBI:49883"/>
        <note>4Fe-4S-S-AdoMet</note>
    </ligand>
</feature>
<keyword evidence="9" id="KW-1185">Reference proteome</keyword>
<dbReference type="Pfam" id="PF11842">
    <property type="entry name" value="DUF3362"/>
    <property type="match status" value="1"/>
</dbReference>
<evidence type="ECO:0000259" key="7">
    <source>
        <dbReference type="PROSITE" id="PS51918"/>
    </source>
</evidence>
<evidence type="ECO:0000256" key="6">
    <source>
        <dbReference type="HAMAP-Rule" id="MF_01251"/>
    </source>
</evidence>
<sequence length="619" mass="71303">MKEYRLTDWLPTTKKEVELRGWNELDVILFSADAYVDHPSFGAAVIGRILEAEGLKIAIVPQPNWRDDLRDFKKLGRPRLFFGISGGCMDSMVNKYTANKRLRSEDAYTPDGRPDMRPDYPSTVYSQILKRLYPDVPVILGGIEASLRRLSHYDYWQDKVQKSILCESGADLLIYGMGEKPIAELIRKMKSLLTDEETLLTNSKFKTIIGTIPQTAYLCRETEWTSAEDDLQLHSHEECLADKKKQASNFRHIEEESNKYSASRITQAVGNKIVVVNPPYPPMSQKDLDRSFDLPYTRMPHPKYKGKRIPAYDMIKFSINIHRGCFGGCAFCTISAHQGKFIVSRSKESILKEVKEVIQLPDFKGYLSDLGGPSANMYQMKGKDESICKKCKRPSCIHPKVCPNLNSDHRPLLDIYHAVDALPGIKKSFIGSGVRYDLLLHQSKDPETNRSTAEYTRELIINHVSGRLKVAPEHTSDRVLSIMRKPSFEQFTTFKKIFDRINREENLRQQLIPYFISSHPGCKEEDMAELAVITKQLDFHLEQVQDFTPTPMTVATEAWYTGFHPYTLEPTFSAKTQREKLSQRQFFFWYKPEERKNIINELRRIGRSDLIDKLYGKKK</sequence>
<comment type="similarity">
    <text evidence="6">Belongs to the UPF0313 family.</text>
</comment>
<dbReference type="GO" id="GO:0032259">
    <property type="term" value="P:methylation"/>
    <property type="evidence" value="ECO:0007669"/>
    <property type="project" value="InterPro"/>
</dbReference>
<dbReference type="GO" id="GO:0051539">
    <property type="term" value="F:4 iron, 4 sulfur cluster binding"/>
    <property type="evidence" value="ECO:0007669"/>
    <property type="project" value="UniProtKB-KW"/>
</dbReference>
<evidence type="ECO:0000256" key="3">
    <source>
        <dbReference type="ARBA" id="ARBA00022723"/>
    </source>
</evidence>
<dbReference type="AlphaFoldDB" id="A0A6H0KVM3"/>
<dbReference type="InterPro" id="IPR007197">
    <property type="entry name" value="rSAM"/>
</dbReference>
<evidence type="ECO:0000256" key="2">
    <source>
        <dbReference type="ARBA" id="ARBA00022691"/>
    </source>
</evidence>
<keyword evidence="5 6" id="KW-0411">Iron-sulfur</keyword>
<dbReference type="EMBL" id="CP050831">
    <property type="protein sequence ID" value="QIU97524.1"/>
    <property type="molecule type" value="Genomic_DNA"/>
</dbReference>
<dbReference type="SUPFAM" id="SSF102114">
    <property type="entry name" value="Radical SAM enzymes"/>
    <property type="match status" value="1"/>
</dbReference>
<dbReference type="PROSITE" id="PS01278">
    <property type="entry name" value="MTTASE_RADICAL"/>
    <property type="match status" value="1"/>
</dbReference>
<dbReference type="Pfam" id="PF08497">
    <property type="entry name" value="Radical_SAM_N"/>
    <property type="match status" value="1"/>
</dbReference>
<evidence type="ECO:0000256" key="1">
    <source>
        <dbReference type="ARBA" id="ARBA00022485"/>
    </source>
</evidence>
<protein>
    <submittedName>
        <fullName evidence="8">YgiQ family radical SAM protein</fullName>
    </submittedName>
</protein>
<dbReference type="PROSITE" id="PS00092">
    <property type="entry name" value="N6_MTASE"/>
    <property type="match status" value="1"/>
</dbReference>
<feature type="binding site" evidence="6">
    <location>
        <position position="325"/>
    </location>
    <ligand>
        <name>[4Fe-4S] cluster</name>
        <dbReference type="ChEBI" id="CHEBI:49883"/>
        <note>4Fe-4S-S-AdoMet</note>
    </ligand>
</feature>
<dbReference type="RefSeq" id="WP_167967214.1">
    <property type="nucleotide sequence ID" value="NZ_CP050831.1"/>
</dbReference>
<dbReference type="Gene3D" id="3.80.30.20">
    <property type="entry name" value="tm_1862 like domain"/>
    <property type="match status" value="1"/>
</dbReference>
<dbReference type="InterPro" id="IPR023404">
    <property type="entry name" value="rSAM_horseshoe"/>
</dbReference>
<dbReference type="GO" id="GO:0008168">
    <property type="term" value="F:methyltransferase activity"/>
    <property type="evidence" value="ECO:0007669"/>
    <property type="project" value="InterPro"/>
</dbReference>
<feature type="domain" description="Radical SAM core" evidence="7">
    <location>
        <begin position="311"/>
        <end position="591"/>
    </location>
</feature>
<dbReference type="PROSITE" id="PS51918">
    <property type="entry name" value="RADICAL_SAM"/>
    <property type="match status" value="1"/>
</dbReference>
<dbReference type="InterPro" id="IPR002052">
    <property type="entry name" value="DNA_methylase_N6_adenine_CS"/>
</dbReference>
<dbReference type="SFLD" id="SFLDG01069">
    <property type="entry name" value="UPF0313"/>
    <property type="match status" value="1"/>
</dbReference>
<evidence type="ECO:0000256" key="4">
    <source>
        <dbReference type="ARBA" id="ARBA00023004"/>
    </source>
</evidence>
<keyword evidence="4 6" id="KW-0408">Iron</keyword>
<evidence type="ECO:0000313" key="8">
    <source>
        <dbReference type="EMBL" id="QIU97524.1"/>
    </source>
</evidence>
<proteinExistence type="inferred from homology"/>
<organism evidence="8 9">
    <name type="scientific">Bacteroides faecium</name>
    <dbReference type="NCBI Taxonomy" id="2715212"/>
    <lineage>
        <taxon>Bacteria</taxon>
        <taxon>Pseudomonadati</taxon>
        <taxon>Bacteroidota</taxon>
        <taxon>Bacteroidia</taxon>
        <taxon>Bacteroidales</taxon>
        <taxon>Bacteroidaceae</taxon>
        <taxon>Bacteroides</taxon>
    </lineage>
</organism>
<gene>
    <name evidence="8" type="ORF">BacF7301_15115</name>
</gene>
<dbReference type="SMART" id="SM00729">
    <property type="entry name" value="Elp3"/>
    <property type="match status" value="1"/>
</dbReference>
<dbReference type="InterPro" id="IPR024560">
    <property type="entry name" value="UPF0313_C"/>
</dbReference>
<dbReference type="SFLD" id="SFLDS00029">
    <property type="entry name" value="Radical_SAM"/>
    <property type="match status" value="1"/>
</dbReference>
<evidence type="ECO:0000313" key="9">
    <source>
        <dbReference type="Proteomes" id="UP000501780"/>
    </source>
</evidence>
<dbReference type="PANTHER" id="PTHR32331">
    <property type="entry name" value="UPF0313 PROTEIN YGIQ"/>
    <property type="match status" value="1"/>
</dbReference>
<dbReference type="InterPro" id="IPR006638">
    <property type="entry name" value="Elp3/MiaA/NifB-like_rSAM"/>
</dbReference>
<keyword evidence="2 6" id="KW-0949">S-adenosyl-L-methionine</keyword>
<dbReference type="GO" id="GO:0003676">
    <property type="term" value="F:nucleic acid binding"/>
    <property type="evidence" value="ECO:0007669"/>
    <property type="project" value="InterPro"/>
</dbReference>
<keyword evidence="3 6" id="KW-0479">Metal-binding</keyword>
<dbReference type="PANTHER" id="PTHR32331:SF0">
    <property type="entry name" value="UPF0313 PROTEIN YGIQ"/>
    <property type="match status" value="1"/>
</dbReference>
<dbReference type="InterPro" id="IPR020612">
    <property type="entry name" value="Methylthiotransferase_CS"/>
</dbReference>
<dbReference type="InterPro" id="IPR058240">
    <property type="entry name" value="rSAM_sf"/>
</dbReference>
<comment type="cofactor">
    <cofactor evidence="6">
        <name>[4Fe-4S] cluster</name>
        <dbReference type="ChEBI" id="CHEBI:49883"/>
    </cofactor>
    <text evidence="6">Binds 1 [4Fe-4S] cluster. The cluster is coordinated with 3 cysteines and an exchangeable S-adenosyl-L-methionine.</text>
</comment>